<reference evidence="2" key="1">
    <citation type="submission" date="2020-01" db="EMBL/GenBank/DDBJ databases">
        <authorList>
            <person name="Feng Z.H.Z."/>
        </authorList>
    </citation>
    <scope>NUCLEOTIDE SEQUENCE</scope>
    <source>
        <strain evidence="2">CBS107.38</strain>
    </source>
</reference>
<reference evidence="2" key="2">
    <citation type="submission" date="2020-08" db="EMBL/GenBank/DDBJ databases">
        <title>Draft Genome Sequence of Cumin Blight Pathogen Alternaria burnsii.</title>
        <authorList>
            <person name="Feng Z."/>
        </authorList>
    </citation>
    <scope>NUCLEOTIDE SEQUENCE</scope>
    <source>
        <strain evidence="2">CBS107.38</strain>
    </source>
</reference>
<keyword evidence="3" id="KW-1185">Reference proteome</keyword>
<dbReference type="GeneID" id="62203785"/>
<dbReference type="EMBL" id="JAAABM010000007">
    <property type="protein sequence ID" value="KAF7676055.1"/>
    <property type="molecule type" value="Genomic_DNA"/>
</dbReference>
<feature type="region of interest" description="Disordered" evidence="1">
    <location>
        <begin position="333"/>
        <end position="357"/>
    </location>
</feature>
<dbReference type="Proteomes" id="UP000596902">
    <property type="component" value="Unassembled WGS sequence"/>
</dbReference>
<proteinExistence type="predicted"/>
<dbReference type="AlphaFoldDB" id="A0A8H7EF63"/>
<protein>
    <submittedName>
        <fullName evidence="2">Uncharacterized protein</fullName>
    </submittedName>
</protein>
<accession>A0A8H7EF63</accession>
<comment type="caution">
    <text evidence="2">The sequence shown here is derived from an EMBL/GenBank/DDBJ whole genome shotgun (WGS) entry which is preliminary data.</text>
</comment>
<name>A0A8H7EF63_9PLEO</name>
<feature type="compositionally biased region" description="Basic and acidic residues" evidence="1">
    <location>
        <begin position="342"/>
        <end position="357"/>
    </location>
</feature>
<sequence>MASAFESPFKPPPIVECISGSHCLGIGKKIHNTDRVCADCLQRHDPQQLRVWTNPNTAASLLVDEEATRKQVLKRNIEARGRYLCAFEDPDFQHCRWRLYDLNLRGTRLDCPSVRKKGAACSRCWRRRLRKIRIAQYFTPTGLCHEEANKLAIRSAGSEEGIELHQEKNCVPLYSLLVMLAPPPKPHCAFGTACGSRSGGQDQGPDICSWCKNMSFDALYKQAEAHANTRLLKHLIDMYMHQLERDSSERIRKGWACLCACKDPEYRFSAWRCDFNPQDSRLCGTVRHRGQLCARCYRKAQEQASPWLVEFDGDRFGFPCVFEDPRLRRPIDSNWKIGPRNQHGEPDPSWEKDPRRDGRCERTRFKNQLCQRCFNRMCEIRGFGRYFDTEWGILRGNYGV</sequence>
<dbReference type="RefSeq" id="XP_038786296.1">
    <property type="nucleotide sequence ID" value="XM_038930607.1"/>
</dbReference>
<gene>
    <name evidence="2" type="ORF">GT037_005560</name>
</gene>
<organism evidence="2 3">
    <name type="scientific">Alternaria burnsii</name>
    <dbReference type="NCBI Taxonomy" id="1187904"/>
    <lineage>
        <taxon>Eukaryota</taxon>
        <taxon>Fungi</taxon>
        <taxon>Dikarya</taxon>
        <taxon>Ascomycota</taxon>
        <taxon>Pezizomycotina</taxon>
        <taxon>Dothideomycetes</taxon>
        <taxon>Pleosporomycetidae</taxon>
        <taxon>Pleosporales</taxon>
        <taxon>Pleosporineae</taxon>
        <taxon>Pleosporaceae</taxon>
        <taxon>Alternaria</taxon>
        <taxon>Alternaria sect. Alternaria</taxon>
    </lineage>
</organism>
<evidence type="ECO:0000256" key="1">
    <source>
        <dbReference type="SAM" id="MobiDB-lite"/>
    </source>
</evidence>
<evidence type="ECO:0000313" key="2">
    <source>
        <dbReference type="EMBL" id="KAF7676055.1"/>
    </source>
</evidence>
<evidence type="ECO:0000313" key="3">
    <source>
        <dbReference type="Proteomes" id="UP000596902"/>
    </source>
</evidence>